<proteinExistence type="predicted"/>
<evidence type="ECO:0000256" key="1">
    <source>
        <dbReference type="SAM" id="MobiDB-lite"/>
    </source>
</evidence>
<feature type="compositionally biased region" description="Basic and acidic residues" evidence="1">
    <location>
        <begin position="157"/>
        <end position="170"/>
    </location>
</feature>
<dbReference type="AlphaFoldDB" id="A0A2T3BC51"/>
<dbReference type="Proteomes" id="UP000241818">
    <property type="component" value="Unassembled WGS sequence"/>
</dbReference>
<accession>A0A2T3BC51</accession>
<organism evidence="2 3">
    <name type="scientific">Amorphotheca resinae ATCC 22711</name>
    <dbReference type="NCBI Taxonomy" id="857342"/>
    <lineage>
        <taxon>Eukaryota</taxon>
        <taxon>Fungi</taxon>
        <taxon>Dikarya</taxon>
        <taxon>Ascomycota</taxon>
        <taxon>Pezizomycotina</taxon>
        <taxon>Leotiomycetes</taxon>
        <taxon>Helotiales</taxon>
        <taxon>Amorphothecaceae</taxon>
        <taxon>Amorphotheca</taxon>
    </lineage>
</organism>
<sequence length="203" mass="22737">MDPDCAICSAPAIAQCECEAKGLDIAVRQAEQRMMTSVLDDIRSWVRGHAQDYILSYFSMLKARRKEMHAAHIQHITDRAYHYYRAPPHPSEILAADSDLKRGIDDDWKASVQRYPEVLDYFYGLVDLSLPADDEPHVRDPPMSALGGGKQRVRLREPSLGREGRGRRGGIEPPVGEGPRRRDGRGVAFAPMPGYSYVQPGGY</sequence>
<evidence type="ECO:0000313" key="3">
    <source>
        <dbReference type="Proteomes" id="UP000241818"/>
    </source>
</evidence>
<evidence type="ECO:0000313" key="2">
    <source>
        <dbReference type="EMBL" id="PSS25905.1"/>
    </source>
</evidence>
<reference evidence="2 3" key="1">
    <citation type="journal article" date="2018" name="New Phytol.">
        <title>Comparative genomics and transcriptomics depict ericoid mycorrhizal fungi as versatile saprotrophs and plant mutualists.</title>
        <authorList>
            <person name="Martino E."/>
            <person name="Morin E."/>
            <person name="Grelet G.A."/>
            <person name="Kuo A."/>
            <person name="Kohler A."/>
            <person name="Daghino S."/>
            <person name="Barry K.W."/>
            <person name="Cichocki N."/>
            <person name="Clum A."/>
            <person name="Dockter R.B."/>
            <person name="Hainaut M."/>
            <person name="Kuo R.C."/>
            <person name="LaButti K."/>
            <person name="Lindahl B.D."/>
            <person name="Lindquist E.A."/>
            <person name="Lipzen A."/>
            <person name="Khouja H.R."/>
            <person name="Magnuson J."/>
            <person name="Murat C."/>
            <person name="Ohm R.A."/>
            <person name="Singer S.W."/>
            <person name="Spatafora J.W."/>
            <person name="Wang M."/>
            <person name="Veneault-Fourrey C."/>
            <person name="Henrissat B."/>
            <person name="Grigoriev I.V."/>
            <person name="Martin F.M."/>
            <person name="Perotto S."/>
        </authorList>
    </citation>
    <scope>NUCLEOTIDE SEQUENCE [LARGE SCALE GENOMIC DNA]</scope>
    <source>
        <strain evidence="2 3">ATCC 22711</strain>
    </source>
</reference>
<feature type="region of interest" description="Disordered" evidence="1">
    <location>
        <begin position="157"/>
        <end position="193"/>
    </location>
</feature>
<dbReference type="OrthoDB" id="5409477at2759"/>
<name>A0A2T3BC51_AMORE</name>
<keyword evidence="3" id="KW-1185">Reference proteome</keyword>
<dbReference type="RefSeq" id="XP_024724504.1">
    <property type="nucleotide sequence ID" value="XM_024863497.1"/>
</dbReference>
<gene>
    <name evidence="2" type="ORF">M430DRAFT_16614</name>
</gene>
<dbReference type="GeneID" id="36571578"/>
<dbReference type="EMBL" id="KZ679007">
    <property type="protein sequence ID" value="PSS25905.1"/>
    <property type="molecule type" value="Genomic_DNA"/>
</dbReference>
<protein>
    <submittedName>
        <fullName evidence="2">Uncharacterized protein</fullName>
    </submittedName>
</protein>
<dbReference type="InParanoid" id="A0A2T3BC51"/>